<reference evidence="2 3" key="1">
    <citation type="submission" date="2011-02" db="EMBL/GenBank/DDBJ databases">
        <title>The Genome Sequence of Sphaeroforma arctica JP610.</title>
        <authorList>
            <consortium name="The Broad Institute Genome Sequencing Platform"/>
            <person name="Russ C."/>
            <person name="Cuomo C."/>
            <person name="Young S.K."/>
            <person name="Zeng Q."/>
            <person name="Gargeya S."/>
            <person name="Alvarado L."/>
            <person name="Berlin A."/>
            <person name="Chapman S.B."/>
            <person name="Chen Z."/>
            <person name="Freedman E."/>
            <person name="Gellesch M."/>
            <person name="Goldberg J."/>
            <person name="Griggs A."/>
            <person name="Gujja S."/>
            <person name="Heilman E."/>
            <person name="Heiman D."/>
            <person name="Howarth C."/>
            <person name="Mehta T."/>
            <person name="Neiman D."/>
            <person name="Pearson M."/>
            <person name="Roberts A."/>
            <person name="Saif S."/>
            <person name="Shea T."/>
            <person name="Shenoy N."/>
            <person name="Sisk P."/>
            <person name="Stolte C."/>
            <person name="Sykes S."/>
            <person name="White J."/>
            <person name="Yandava C."/>
            <person name="Burger G."/>
            <person name="Gray M.W."/>
            <person name="Holland P.W.H."/>
            <person name="King N."/>
            <person name="Lang F.B.F."/>
            <person name="Roger A.J."/>
            <person name="Ruiz-Trillo I."/>
            <person name="Haas B."/>
            <person name="Nusbaum C."/>
            <person name="Birren B."/>
        </authorList>
    </citation>
    <scope>NUCLEOTIDE SEQUENCE [LARGE SCALE GENOMIC DNA]</scope>
    <source>
        <strain evidence="2 3">JP610</strain>
    </source>
</reference>
<feature type="region of interest" description="Disordered" evidence="1">
    <location>
        <begin position="29"/>
        <end position="118"/>
    </location>
</feature>
<sequence length="118" mass="12958">MIKQLIGMELAYINTNHPDFVGGQEAVSRIMEKRNHSTRGHNPNPQPHLSDQVPLHPLHPTAAPVDIQQNPPDSASEDKAEHPTYEVDGMQPSLSAHAKGIHASQSESTLPNLAHNER</sequence>
<evidence type="ECO:0000313" key="2">
    <source>
        <dbReference type="EMBL" id="KNC86988.1"/>
    </source>
</evidence>
<dbReference type="Proteomes" id="UP000054560">
    <property type="component" value="Unassembled WGS sequence"/>
</dbReference>
<dbReference type="Gene3D" id="1.20.120.1240">
    <property type="entry name" value="Dynamin, middle domain"/>
    <property type="match status" value="1"/>
</dbReference>
<dbReference type="RefSeq" id="XP_014160890.1">
    <property type="nucleotide sequence ID" value="XM_014305415.1"/>
</dbReference>
<proteinExistence type="predicted"/>
<organism evidence="2 3">
    <name type="scientific">Sphaeroforma arctica JP610</name>
    <dbReference type="NCBI Taxonomy" id="667725"/>
    <lineage>
        <taxon>Eukaryota</taxon>
        <taxon>Ichthyosporea</taxon>
        <taxon>Ichthyophonida</taxon>
        <taxon>Sphaeroforma</taxon>
    </lineage>
</organism>
<dbReference type="GeneID" id="25901385"/>
<name>A0A0L0GFD4_9EUKA</name>
<dbReference type="OrthoDB" id="1705764at2759"/>
<protein>
    <recommendedName>
        <fullName evidence="4">Dynamin stalk domain-containing protein</fullName>
    </recommendedName>
</protein>
<feature type="compositionally biased region" description="Basic and acidic residues" evidence="1">
    <location>
        <begin position="76"/>
        <end position="85"/>
    </location>
</feature>
<dbReference type="EMBL" id="KQ241627">
    <property type="protein sequence ID" value="KNC86988.1"/>
    <property type="molecule type" value="Genomic_DNA"/>
</dbReference>
<gene>
    <name evidence="2" type="ORF">SARC_00881</name>
</gene>
<dbReference type="AlphaFoldDB" id="A0A0L0GFD4"/>
<feature type="compositionally biased region" description="Polar residues" evidence="1">
    <location>
        <begin position="40"/>
        <end position="49"/>
    </location>
</feature>
<keyword evidence="3" id="KW-1185">Reference proteome</keyword>
<evidence type="ECO:0000313" key="3">
    <source>
        <dbReference type="Proteomes" id="UP000054560"/>
    </source>
</evidence>
<accession>A0A0L0GFD4</accession>
<evidence type="ECO:0000256" key="1">
    <source>
        <dbReference type="SAM" id="MobiDB-lite"/>
    </source>
</evidence>
<evidence type="ECO:0008006" key="4">
    <source>
        <dbReference type="Google" id="ProtNLM"/>
    </source>
</evidence>